<dbReference type="CDD" id="cd05244">
    <property type="entry name" value="BVR-B_like_SDR_a"/>
    <property type="match status" value="1"/>
</dbReference>
<dbReference type="PANTHER" id="PTHR43355:SF2">
    <property type="entry name" value="FLAVIN REDUCTASE (NADPH)"/>
    <property type="match status" value="1"/>
</dbReference>
<evidence type="ECO:0000313" key="3">
    <source>
        <dbReference type="Proteomes" id="UP000002208"/>
    </source>
</evidence>
<name>C1D3I6_DEIDV</name>
<accession>C1D3I6</accession>
<dbReference type="Gene3D" id="3.40.50.720">
    <property type="entry name" value="NAD(P)-binding Rossmann-like Domain"/>
    <property type="match status" value="1"/>
</dbReference>
<dbReference type="InterPro" id="IPR051606">
    <property type="entry name" value="Polyketide_Oxido-like"/>
</dbReference>
<keyword evidence="3" id="KW-1185">Reference proteome</keyword>
<dbReference type="InterPro" id="IPR016040">
    <property type="entry name" value="NAD(P)-bd_dom"/>
</dbReference>
<evidence type="ECO:0000313" key="2">
    <source>
        <dbReference type="EMBL" id="ACO48065.1"/>
    </source>
</evidence>
<dbReference type="InterPro" id="IPR036291">
    <property type="entry name" value="NAD(P)-bd_dom_sf"/>
</dbReference>
<evidence type="ECO:0000259" key="1">
    <source>
        <dbReference type="Pfam" id="PF13460"/>
    </source>
</evidence>
<reference evidence="2 3" key="1">
    <citation type="journal article" date="2009" name="PLoS Genet.">
        <title>Alliance of proteomics and genomics to unravel the specificities of Sahara bacterium Deinococcus deserti.</title>
        <authorList>
            <person name="de Groot A."/>
            <person name="Dulermo R."/>
            <person name="Ortet P."/>
            <person name="Blanchard L."/>
            <person name="Guerin P."/>
            <person name="Fernandez B."/>
            <person name="Vacherie B."/>
            <person name="Dossat C."/>
            <person name="Jolivet E."/>
            <person name="Siguier P."/>
            <person name="Chandler M."/>
            <person name="Barakat M."/>
            <person name="Dedieu A."/>
            <person name="Barbe V."/>
            <person name="Heulin T."/>
            <person name="Sommer S."/>
            <person name="Achouak W."/>
            <person name="Armengaud J."/>
        </authorList>
    </citation>
    <scope>NUCLEOTIDE SEQUENCE [LARGE SCALE GENOMIC DNA]</scope>
    <source>
        <strain evidence="3">DSM 17065 / CIP 109153 / LMG 22923 / VCD115</strain>
        <plasmid evidence="3">pDeide3</plasmid>
    </source>
</reference>
<dbReference type="RefSeq" id="WP_012694938.1">
    <property type="nucleotide sequence ID" value="NC_012528.1"/>
</dbReference>
<dbReference type="PANTHER" id="PTHR43355">
    <property type="entry name" value="FLAVIN REDUCTASE (NADPH)"/>
    <property type="match status" value="1"/>
</dbReference>
<dbReference type="Pfam" id="PF13460">
    <property type="entry name" value="NAD_binding_10"/>
    <property type="match status" value="1"/>
</dbReference>
<dbReference type="HOGENOM" id="CLU_025711_3_1_0"/>
<keyword evidence="2" id="KW-0614">Plasmid</keyword>
<dbReference type="AlphaFoldDB" id="C1D3I6"/>
<organism evidence="2 3">
    <name type="scientific">Deinococcus deserti (strain DSM 17065 / CIP 109153 / LMG 22923 / VCD115)</name>
    <dbReference type="NCBI Taxonomy" id="546414"/>
    <lineage>
        <taxon>Bacteria</taxon>
        <taxon>Thermotogati</taxon>
        <taxon>Deinococcota</taxon>
        <taxon>Deinococci</taxon>
        <taxon>Deinococcales</taxon>
        <taxon>Deinococcaceae</taxon>
        <taxon>Deinococcus</taxon>
    </lineage>
</organism>
<dbReference type="SUPFAM" id="SSF51735">
    <property type="entry name" value="NAD(P)-binding Rossmann-fold domains"/>
    <property type="match status" value="1"/>
</dbReference>
<protein>
    <submittedName>
        <fullName evidence="2">Putative NAD dependent epimerase/dehydratase family</fullName>
    </submittedName>
</protein>
<dbReference type="KEGG" id="ddr:Deide_3p01220"/>
<dbReference type="GO" id="GO:0016646">
    <property type="term" value="F:oxidoreductase activity, acting on the CH-NH group of donors, NAD or NADP as acceptor"/>
    <property type="evidence" value="ECO:0007669"/>
    <property type="project" value="TreeGrafter"/>
</dbReference>
<dbReference type="Proteomes" id="UP000002208">
    <property type="component" value="Plasmid 3"/>
</dbReference>
<geneLocation type="plasmid" evidence="3">
    <name>pDeide3</name>
</geneLocation>
<proteinExistence type="predicted"/>
<feature type="domain" description="NAD(P)-binding" evidence="1">
    <location>
        <begin position="7"/>
        <end position="198"/>
    </location>
</feature>
<dbReference type="OrthoDB" id="9785372at2"/>
<sequence length="209" mass="22178">MNILLIGATGFLGTRILHEALNRGHTVTALVRREHALTPAPNLHIEVADASLPSDVARLATGTDAIIASVSARKPGDTPIPTTIQAIADGARQAGTPRLFVVGGAGSLEVAPGVALMDAPGFPDAYRTEAEQHGQALAFLRGSDLNWTYLSPAAEIAPGERTGTFRLGGNQFFTDAEGRSFITAEDYAVAVLNELEHPQHERQRFSIAY</sequence>
<dbReference type="EMBL" id="CP001117">
    <property type="protein sequence ID" value="ACO48065.1"/>
    <property type="molecule type" value="Genomic_DNA"/>
</dbReference>
<gene>
    <name evidence="2" type="ordered locus">Deide_3p01220</name>
</gene>